<gene>
    <name evidence="3" type="ORF">ACFOW6_08140</name>
</gene>
<name>A0ABV8UM17_9PROT</name>
<protein>
    <submittedName>
        <fullName evidence="3">DUF502 domain-containing protein</fullName>
    </submittedName>
</protein>
<feature type="transmembrane region" description="Helical" evidence="2">
    <location>
        <begin position="38"/>
        <end position="60"/>
    </location>
</feature>
<dbReference type="PANTHER" id="PTHR31876">
    <property type="entry name" value="COV-LIKE PROTEIN 1"/>
    <property type="match status" value="1"/>
</dbReference>
<dbReference type="Proteomes" id="UP001595799">
    <property type="component" value="Unassembled WGS sequence"/>
</dbReference>
<dbReference type="InterPro" id="IPR007462">
    <property type="entry name" value="COV1-like"/>
</dbReference>
<dbReference type="RefSeq" id="WP_382421837.1">
    <property type="nucleotide sequence ID" value="NZ_JBHSCW010000003.1"/>
</dbReference>
<feature type="transmembrane region" description="Helical" evidence="2">
    <location>
        <begin position="80"/>
        <end position="108"/>
    </location>
</feature>
<organism evidence="3 4">
    <name type="scientific">Fodinicurvata halophila</name>
    <dbReference type="NCBI Taxonomy" id="1419723"/>
    <lineage>
        <taxon>Bacteria</taxon>
        <taxon>Pseudomonadati</taxon>
        <taxon>Pseudomonadota</taxon>
        <taxon>Alphaproteobacteria</taxon>
        <taxon>Rhodospirillales</taxon>
        <taxon>Rhodovibrionaceae</taxon>
        <taxon>Fodinicurvata</taxon>
    </lineage>
</organism>
<evidence type="ECO:0000313" key="3">
    <source>
        <dbReference type="EMBL" id="MFC4351508.1"/>
    </source>
</evidence>
<comment type="caution">
    <text evidence="3">The sequence shown here is derived from an EMBL/GenBank/DDBJ whole genome shotgun (WGS) entry which is preliminary data.</text>
</comment>
<evidence type="ECO:0000313" key="4">
    <source>
        <dbReference type="Proteomes" id="UP001595799"/>
    </source>
</evidence>
<evidence type="ECO:0000256" key="2">
    <source>
        <dbReference type="SAM" id="Phobius"/>
    </source>
</evidence>
<evidence type="ECO:0000256" key="1">
    <source>
        <dbReference type="SAM" id="MobiDB-lite"/>
    </source>
</evidence>
<dbReference type="EMBL" id="JBHSCW010000003">
    <property type="protein sequence ID" value="MFC4351508.1"/>
    <property type="molecule type" value="Genomic_DNA"/>
</dbReference>
<feature type="transmembrane region" description="Helical" evidence="2">
    <location>
        <begin position="260"/>
        <end position="280"/>
    </location>
</feature>
<keyword evidence="2" id="KW-1133">Transmembrane helix</keyword>
<reference evidence="4" key="1">
    <citation type="journal article" date="2019" name="Int. J. Syst. Evol. Microbiol.">
        <title>The Global Catalogue of Microorganisms (GCM) 10K type strain sequencing project: providing services to taxonomists for standard genome sequencing and annotation.</title>
        <authorList>
            <consortium name="The Broad Institute Genomics Platform"/>
            <consortium name="The Broad Institute Genome Sequencing Center for Infectious Disease"/>
            <person name="Wu L."/>
            <person name="Ma J."/>
        </authorList>
    </citation>
    <scope>NUCLEOTIDE SEQUENCE [LARGE SCALE GENOMIC DNA]</scope>
    <source>
        <strain evidence="4">CECT 8472</strain>
    </source>
</reference>
<keyword evidence="2" id="KW-0472">Membrane</keyword>
<feature type="transmembrane region" description="Helical" evidence="2">
    <location>
        <begin position="314"/>
        <end position="339"/>
    </location>
</feature>
<dbReference type="PANTHER" id="PTHR31876:SF26">
    <property type="entry name" value="PROTEIN LIKE COV 2"/>
    <property type="match status" value="1"/>
</dbReference>
<keyword evidence="2" id="KW-0812">Transmembrane</keyword>
<keyword evidence="4" id="KW-1185">Reference proteome</keyword>
<feature type="region of interest" description="Disordered" evidence="1">
    <location>
        <begin position="455"/>
        <end position="476"/>
    </location>
</feature>
<dbReference type="Pfam" id="PF04367">
    <property type="entry name" value="DUF502"/>
    <property type="match status" value="2"/>
</dbReference>
<feature type="region of interest" description="Disordered" evidence="1">
    <location>
        <begin position="1"/>
        <end position="24"/>
    </location>
</feature>
<proteinExistence type="predicted"/>
<sequence length="476" mass="52302">MADKPGSKRAQRPETGPDDDPLTKIAPHSGFVGRLRNYFLVGILITAPIAITIWIAWGVIDFFDNRITPLIPEPWNPDTYLPFSVPGLGLLLALIFLTMVGMFTAGLIGRALMDSGERLLARVPIVRSIYGSLKQVFETVLAQNSRAFRDVVLVEYPYQGVWAIGFVTSETRGEVQRVTENEVVSVFVPATPNPTTGFLLFLPREEVHQLDMTVEQGLKLVISGGIVVPPRGEPRSLPEMLRQQKPAPQRGLGFAARLRNYFLTGVLVTSPVVITFWLVWEIITFVDGQVKPLIPMNLQPTHYLPAGFPEIPGIGLLVAIAGLTVIGMFGAGIIGRAILRTSSWIFGRLPVIRSIYSALRQIVEAILASQSEAFRECVLFQYPRRGSWVIGFLTGKTEGQVQNLTDTEVINVFMPTTPNPTSGFLMFVPKNEVKPLTMTVEEGLKMVVSGGLVVPPDRGALEPEETVPQGEHQPAT</sequence>
<accession>A0ABV8UM17</accession>